<evidence type="ECO:0000256" key="1">
    <source>
        <dbReference type="ARBA" id="ARBA00022801"/>
    </source>
</evidence>
<dbReference type="Pfam" id="PF03061">
    <property type="entry name" value="4HBT"/>
    <property type="match status" value="1"/>
</dbReference>
<dbReference type="AlphaFoldDB" id="A0A9J9H7Y3"/>
<dbReference type="KEGG" id="swi:Swit_0100"/>
<feature type="domain" description="Thioesterase" evidence="2">
    <location>
        <begin position="73"/>
        <end position="147"/>
    </location>
</feature>
<dbReference type="NCBIfam" id="TIGR00369">
    <property type="entry name" value="unchar_dom_1"/>
    <property type="match status" value="1"/>
</dbReference>
<protein>
    <submittedName>
        <fullName evidence="3">Thioesterase superfamily protein</fullName>
    </submittedName>
</protein>
<gene>
    <name evidence="3" type="ordered locus">Swit_0100</name>
</gene>
<evidence type="ECO:0000313" key="4">
    <source>
        <dbReference type="Proteomes" id="UP000001989"/>
    </source>
</evidence>
<accession>A0A9J9H7Y3</accession>
<organism evidence="3 4">
    <name type="scientific">Rhizorhabdus wittichii (strain DSM 6014 / CCUG 31198 / JCM 15750 / NBRC 105917 / EY 4224 / RW1)</name>
    <name type="common">Sphingomonas wittichii</name>
    <dbReference type="NCBI Taxonomy" id="392499"/>
    <lineage>
        <taxon>Bacteria</taxon>
        <taxon>Pseudomonadati</taxon>
        <taxon>Pseudomonadota</taxon>
        <taxon>Alphaproteobacteria</taxon>
        <taxon>Sphingomonadales</taxon>
        <taxon>Sphingomonadaceae</taxon>
        <taxon>Rhizorhabdus</taxon>
    </lineage>
</organism>
<dbReference type="InterPro" id="IPR006683">
    <property type="entry name" value="Thioestr_dom"/>
</dbReference>
<dbReference type="GO" id="GO:0005829">
    <property type="term" value="C:cytosol"/>
    <property type="evidence" value="ECO:0007669"/>
    <property type="project" value="TreeGrafter"/>
</dbReference>
<dbReference type="InterPro" id="IPR029069">
    <property type="entry name" value="HotDog_dom_sf"/>
</dbReference>
<dbReference type="PANTHER" id="PTHR43240:SF7">
    <property type="entry name" value="BLR7284 PROTEIN"/>
    <property type="match status" value="1"/>
</dbReference>
<dbReference type="GO" id="GO:0061522">
    <property type="term" value="F:1,4-dihydroxy-2-naphthoyl-CoA thioesterase activity"/>
    <property type="evidence" value="ECO:0007669"/>
    <property type="project" value="TreeGrafter"/>
</dbReference>
<evidence type="ECO:0000259" key="2">
    <source>
        <dbReference type="Pfam" id="PF03061"/>
    </source>
</evidence>
<evidence type="ECO:0000313" key="3">
    <source>
        <dbReference type="EMBL" id="ABQ66472.1"/>
    </source>
</evidence>
<dbReference type="Gene3D" id="3.10.129.10">
    <property type="entry name" value="Hotdog Thioesterase"/>
    <property type="match status" value="1"/>
</dbReference>
<dbReference type="SUPFAM" id="SSF54637">
    <property type="entry name" value="Thioesterase/thiol ester dehydrase-isomerase"/>
    <property type="match status" value="1"/>
</dbReference>
<keyword evidence="1" id="KW-0378">Hydrolase</keyword>
<proteinExistence type="predicted"/>
<reference evidence="3 4" key="1">
    <citation type="journal article" date="2010" name="J. Bacteriol.">
        <title>Genome sequence of the dioxin-mineralizing bacterium Sphingomonas wittichii RW1.</title>
        <authorList>
            <person name="Miller T.R."/>
            <person name="Delcher A.L."/>
            <person name="Salzberg S.L."/>
            <person name="Saunders E."/>
            <person name="Detter J.C."/>
            <person name="Halden R.U."/>
        </authorList>
    </citation>
    <scope>NUCLEOTIDE SEQUENCE [LARGE SCALE GENOMIC DNA]</scope>
    <source>
        <strain evidence="4">DSM 6014 / CCUG 31198 / JCM 15750 / NBRC 105917 / EY 4224 / RW1</strain>
    </source>
</reference>
<dbReference type="PANTHER" id="PTHR43240">
    <property type="entry name" value="1,4-DIHYDROXY-2-NAPHTHOYL-COA THIOESTERASE 1"/>
    <property type="match status" value="1"/>
</dbReference>
<name>A0A9J9H7Y3_RHIWR</name>
<dbReference type="Proteomes" id="UP000001989">
    <property type="component" value="Chromosome"/>
</dbReference>
<dbReference type="InterPro" id="IPR003736">
    <property type="entry name" value="PAAI_dom"/>
</dbReference>
<dbReference type="EMBL" id="CP000699">
    <property type="protein sequence ID" value="ABQ66472.1"/>
    <property type="molecule type" value="Genomic_DNA"/>
</dbReference>
<dbReference type="CDD" id="cd03443">
    <property type="entry name" value="PaaI_thioesterase"/>
    <property type="match status" value="1"/>
</dbReference>
<keyword evidence="4" id="KW-1185">Reference proteome</keyword>
<sequence>MTIGGGGAPGACADASSAYAGTTMTELFDSSSLKRLMDGHAGEIGLRRVDHGDDWAELAFDYDPRLAMNAANGVLASGPIISLIDSASGLAIAAKIKAVRPMATLDLRIDYVRAAPPGRAITARATCYKVTRSVAFVRCVAHDGDPADPIAHSLATFFFTGD</sequence>